<accession>A0ACC1SFW9</accession>
<protein>
    <submittedName>
        <fullName evidence="1">Uncharacterized protein</fullName>
    </submittedName>
</protein>
<proteinExistence type="predicted"/>
<gene>
    <name evidence="1" type="ORF">NM688_g6437</name>
</gene>
<reference evidence="1" key="1">
    <citation type="submission" date="2022-07" db="EMBL/GenBank/DDBJ databases">
        <title>Genome Sequence of Phlebia brevispora.</title>
        <authorList>
            <person name="Buettner E."/>
        </authorList>
    </citation>
    <scope>NUCLEOTIDE SEQUENCE</scope>
    <source>
        <strain evidence="1">MPL23</strain>
    </source>
</reference>
<sequence length="629" mass="70976">MSAAVTRFLSSLTHTFQRILFHAHERELERRAWPSDFPEHIFVDIIFPLLDLDDIKQLRQVSKWFYDVVRRNWQRHLRSVRRPLYLSSPNLCIPISDPLEQDAGRHIFASSTLDLVWRRPVPSCSRRWYFNARYQVKHMVLVPGSQYLVVSVCHPNSSDHAIVLYHLDGPLGASAIAKYSVPTEAYHLQAKYVNCDARAGLAIAFVCRRERRVNRGVREDEKDGGRRTVYECRALHVSTDDIESLCDPSLVPGSQAFIKRAQVTASPFAELAYARSSRPLGPLSLDELEGRTYLSWVHADGDNVNKITLKPLFYSKVDDTARPSATTLILGSDKEYPDAHYRIRAFRLLLQQMDVLVVREVRQPQQESRQPVLTTIELHPVVLSGTRYTSNCAPDNRVAVKDGHYDDIQITESAQSFPPTSSLPGPISIWFTVVDPEPGLMQYVLFPDPPRETEQSGAGTRPQAAPSYAYRLRHLRSTPSWVPAPRDTHLRAIPGSVYTLLYSVSKSAEGKEGSLERIYRYLDPNLLRSRTDERKSDDEAEEADVESILDDDPSSPVLSSMCPLPYEVDSSVGSSPFAWDESVGRLCFAAGQDCSRIRVWDFSKTPSGCMMHKSAFAGVPVMACNELSP</sequence>
<evidence type="ECO:0000313" key="2">
    <source>
        <dbReference type="Proteomes" id="UP001148662"/>
    </source>
</evidence>
<evidence type="ECO:0000313" key="1">
    <source>
        <dbReference type="EMBL" id="KAJ3538960.1"/>
    </source>
</evidence>
<keyword evidence="2" id="KW-1185">Reference proteome</keyword>
<name>A0ACC1SFW9_9APHY</name>
<organism evidence="1 2">
    <name type="scientific">Phlebia brevispora</name>
    <dbReference type="NCBI Taxonomy" id="194682"/>
    <lineage>
        <taxon>Eukaryota</taxon>
        <taxon>Fungi</taxon>
        <taxon>Dikarya</taxon>
        <taxon>Basidiomycota</taxon>
        <taxon>Agaricomycotina</taxon>
        <taxon>Agaricomycetes</taxon>
        <taxon>Polyporales</taxon>
        <taxon>Meruliaceae</taxon>
        <taxon>Phlebia</taxon>
    </lineage>
</organism>
<dbReference type="Proteomes" id="UP001148662">
    <property type="component" value="Unassembled WGS sequence"/>
</dbReference>
<comment type="caution">
    <text evidence="1">The sequence shown here is derived from an EMBL/GenBank/DDBJ whole genome shotgun (WGS) entry which is preliminary data.</text>
</comment>
<dbReference type="EMBL" id="JANHOG010001327">
    <property type="protein sequence ID" value="KAJ3538960.1"/>
    <property type="molecule type" value="Genomic_DNA"/>
</dbReference>